<dbReference type="Proteomes" id="UP000528964">
    <property type="component" value="Unassembled WGS sequence"/>
</dbReference>
<accession>A0A7W6GG35</accession>
<dbReference type="PANTHER" id="PTHR41523">
    <property type="entry name" value="TWO-COMPONENT SYSTEM SENSOR PROTEIN"/>
    <property type="match status" value="1"/>
</dbReference>
<dbReference type="PANTHER" id="PTHR41523:SF8">
    <property type="entry name" value="ETHYLENE RESPONSE SENSOR PROTEIN"/>
    <property type="match status" value="1"/>
</dbReference>
<protein>
    <recommendedName>
        <fullName evidence="3">Blue-light-activated histidine kinase</fullName>
        <ecNumber evidence="2">2.7.13.3</ecNumber>
    </recommendedName>
</protein>
<evidence type="ECO:0000256" key="4">
    <source>
        <dbReference type="ARBA" id="ARBA00022553"/>
    </source>
</evidence>
<evidence type="ECO:0000256" key="3">
    <source>
        <dbReference type="ARBA" id="ARBA00021740"/>
    </source>
</evidence>
<keyword evidence="7 11" id="KW-0418">Kinase</keyword>
<evidence type="ECO:0000313" key="12">
    <source>
        <dbReference type="Proteomes" id="UP000528964"/>
    </source>
</evidence>
<dbReference type="Pfam" id="PF13188">
    <property type="entry name" value="PAS_8"/>
    <property type="match status" value="1"/>
</dbReference>
<dbReference type="GO" id="GO:0004673">
    <property type="term" value="F:protein histidine kinase activity"/>
    <property type="evidence" value="ECO:0007669"/>
    <property type="project" value="UniProtKB-EC"/>
</dbReference>
<dbReference type="InterPro" id="IPR011495">
    <property type="entry name" value="Sig_transdc_His_kin_sub2_dim/P"/>
</dbReference>
<dbReference type="Gene3D" id="3.30.565.10">
    <property type="entry name" value="Histidine kinase-like ATPase, C-terminal domain"/>
    <property type="match status" value="1"/>
</dbReference>
<dbReference type="SUPFAM" id="SSF55874">
    <property type="entry name" value="ATPase domain of HSP90 chaperone/DNA topoisomerase II/histidine kinase"/>
    <property type="match status" value="1"/>
</dbReference>
<dbReference type="EC" id="2.7.13.3" evidence="2"/>
<reference evidence="11 12" key="1">
    <citation type="submission" date="2020-08" db="EMBL/GenBank/DDBJ databases">
        <title>Genomic Encyclopedia of Type Strains, Phase IV (KMG-IV): sequencing the most valuable type-strain genomes for metagenomic binning, comparative biology and taxonomic classification.</title>
        <authorList>
            <person name="Goeker M."/>
        </authorList>
    </citation>
    <scope>NUCLEOTIDE SEQUENCE [LARGE SCALE GENOMIC DNA]</scope>
    <source>
        <strain evidence="11 12">DSM 25481</strain>
    </source>
</reference>
<dbReference type="InterPro" id="IPR035965">
    <property type="entry name" value="PAS-like_dom_sf"/>
</dbReference>
<keyword evidence="5" id="KW-0808">Transferase</keyword>
<keyword evidence="8" id="KW-0067">ATP-binding</keyword>
<keyword evidence="4" id="KW-0597">Phosphoprotein</keyword>
<evidence type="ECO:0000256" key="6">
    <source>
        <dbReference type="ARBA" id="ARBA00022741"/>
    </source>
</evidence>
<gene>
    <name evidence="11" type="ORF">GGR24_000922</name>
</gene>
<dbReference type="GO" id="GO:0005524">
    <property type="term" value="F:ATP binding"/>
    <property type="evidence" value="ECO:0007669"/>
    <property type="project" value="UniProtKB-KW"/>
</dbReference>
<dbReference type="AlphaFoldDB" id="A0A7W6GG35"/>
<dbReference type="EMBL" id="JACIDR010000001">
    <property type="protein sequence ID" value="MBB3972289.1"/>
    <property type="molecule type" value="Genomic_DNA"/>
</dbReference>
<keyword evidence="12" id="KW-1185">Reference proteome</keyword>
<dbReference type="InterPro" id="IPR036890">
    <property type="entry name" value="HATPase_C_sf"/>
</dbReference>
<dbReference type="Pfam" id="PF07568">
    <property type="entry name" value="HisKA_2"/>
    <property type="match status" value="1"/>
</dbReference>
<organism evidence="11 12">
    <name type="scientific">Hansschlegelia beijingensis</name>
    <dbReference type="NCBI Taxonomy" id="1133344"/>
    <lineage>
        <taxon>Bacteria</taxon>
        <taxon>Pseudomonadati</taxon>
        <taxon>Pseudomonadota</taxon>
        <taxon>Alphaproteobacteria</taxon>
        <taxon>Hyphomicrobiales</taxon>
        <taxon>Methylopilaceae</taxon>
        <taxon>Hansschlegelia</taxon>
    </lineage>
</organism>
<feature type="domain" description="Histidine kinase/HSP90-like ATPase" evidence="9">
    <location>
        <begin position="263"/>
        <end position="363"/>
    </location>
</feature>
<evidence type="ECO:0000259" key="9">
    <source>
        <dbReference type="SMART" id="SM00387"/>
    </source>
</evidence>
<keyword evidence="6" id="KW-0547">Nucleotide-binding</keyword>
<dbReference type="SMART" id="SM00387">
    <property type="entry name" value="HATPase_c"/>
    <property type="match status" value="1"/>
</dbReference>
<evidence type="ECO:0000259" key="10">
    <source>
        <dbReference type="SMART" id="SM00911"/>
    </source>
</evidence>
<dbReference type="Pfam" id="PF02518">
    <property type="entry name" value="HATPase_c"/>
    <property type="match status" value="1"/>
</dbReference>
<evidence type="ECO:0000313" key="11">
    <source>
        <dbReference type="EMBL" id="MBB3972289.1"/>
    </source>
</evidence>
<evidence type="ECO:0000256" key="2">
    <source>
        <dbReference type="ARBA" id="ARBA00012438"/>
    </source>
</evidence>
<comment type="caution">
    <text evidence="11">The sequence shown here is derived from an EMBL/GenBank/DDBJ whole genome shotgun (WGS) entry which is preliminary data.</text>
</comment>
<proteinExistence type="predicted"/>
<comment type="catalytic activity">
    <reaction evidence="1">
        <text>ATP + protein L-histidine = ADP + protein N-phospho-L-histidine.</text>
        <dbReference type="EC" id="2.7.13.3"/>
    </reaction>
</comment>
<evidence type="ECO:0000256" key="5">
    <source>
        <dbReference type="ARBA" id="ARBA00022679"/>
    </source>
</evidence>
<dbReference type="InterPro" id="IPR011102">
    <property type="entry name" value="Sig_transdc_His_kinase_HWE"/>
</dbReference>
<sequence>MPSMNTDPETEGLAEELAATPELAEALESDRFKQFLDHVPVAILVGEIAEGGEERIVYANQEAELVLGVSFSEIESAAWSQLNDRLTCEGDLAFADAVVEDEPSGRSYLAAPRDADPPRRIELQSATVTTDDGRPKYRLVALIDVTERDAPQREAFEAQLRDKDVLLREIQHRVKNNLQIVTALIRMEARRAGPQIGDGPFERLAGRIDALGLLYRQLSLEGASGAIDLGSLISEIAGSVIRSQGAEGVRLDLQIEPCQTTVDVAMPVGLLVNELLTNAMKYAFEGRSEGVVTVRCLKEGAEECVVSVSDDGVGLPEGETWPKPGKLGALMVSSLEANTRAKVQVGASEAGGLAITIRFWLTPPAETSRR</sequence>
<dbReference type="InterPro" id="IPR003594">
    <property type="entry name" value="HATPase_dom"/>
</dbReference>
<dbReference type="SMART" id="SM00911">
    <property type="entry name" value="HWE_HK"/>
    <property type="match status" value="1"/>
</dbReference>
<evidence type="ECO:0000256" key="1">
    <source>
        <dbReference type="ARBA" id="ARBA00000085"/>
    </source>
</evidence>
<evidence type="ECO:0000256" key="7">
    <source>
        <dbReference type="ARBA" id="ARBA00022777"/>
    </source>
</evidence>
<feature type="domain" description="Signal transduction histidine kinase HWE region" evidence="10">
    <location>
        <begin position="169"/>
        <end position="247"/>
    </location>
</feature>
<name>A0A7W6GG35_9HYPH</name>
<dbReference type="Gene3D" id="3.30.450.20">
    <property type="entry name" value="PAS domain"/>
    <property type="match status" value="1"/>
</dbReference>
<dbReference type="InterPro" id="IPR000014">
    <property type="entry name" value="PAS"/>
</dbReference>
<evidence type="ECO:0000256" key="8">
    <source>
        <dbReference type="ARBA" id="ARBA00022840"/>
    </source>
</evidence>
<dbReference type="SUPFAM" id="SSF55785">
    <property type="entry name" value="PYP-like sensor domain (PAS domain)"/>
    <property type="match status" value="1"/>
</dbReference>